<dbReference type="InterPro" id="IPR058531">
    <property type="entry name" value="Baseplate_J_M"/>
</dbReference>
<proteinExistence type="predicted"/>
<feature type="domain" description="Baseplate J-like C-terminal" evidence="2">
    <location>
        <begin position="222"/>
        <end position="302"/>
    </location>
</feature>
<evidence type="ECO:0000259" key="2">
    <source>
        <dbReference type="Pfam" id="PF26079"/>
    </source>
</evidence>
<comment type="caution">
    <text evidence="3">The sequence shown here is derived from an EMBL/GenBank/DDBJ whole genome shotgun (WGS) entry which is preliminary data.</text>
</comment>
<accession>A0ABT6N7Q4</accession>
<evidence type="ECO:0000313" key="3">
    <source>
        <dbReference type="EMBL" id="MDH7641157.1"/>
    </source>
</evidence>
<dbReference type="RefSeq" id="WP_281046496.1">
    <property type="nucleotide sequence ID" value="NZ_JARYGZ010000007.1"/>
</dbReference>
<keyword evidence="4" id="KW-1185">Reference proteome</keyword>
<gene>
    <name evidence="3" type="ORF">QGN17_20650</name>
</gene>
<dbReference type="PANTHER" id="PTHR35862">
    <property type="entry name" value="FELS-2 PROPHAGE PROTEIN"/>
    <property type="match status" value="1"/>
</dbReference>
<sequence>MADTTSSSTYTAVDLSRLPAPEVVETLDFEAVYAQMAAGVSARLAAQNPPISFDPTNEADPAVAVLQEAAYHVTVLRARVNDAAKACMVAYATGADLENLLALLDVERLVITPANPDTGAAAVEEADSDFRSRGVLAPEGFSVAGPEGAYIFHARSADSRVADASATSPAPCQVVVTILARAGDGTAPADLIDAVSTYLASGDRRPLTDLVTVQSASIVDYVITATLITFAGPDSSVVIAQAQSALADYLATTRGLGRDVTRAGIIAALKVEGIQNVLLAEPAADIALDRTQASNCTAITITNGGLGE</sequence>
<dbReference type="InterPro" id="IPR058530">
    <property type="entry name" value="Baseplate_J-like_C"/>
</dbReference>
<organism evidence="3 4">
    <name type="scientific">Sphingomonas oryzagri</name>
    <dbReference type="NCBI Taxonomy" id="3042314"/>
    <lineage>
        <taxon>Bacteria</taxon>
        <taxon>Pseudomonadati</taxon>
        <taxon>Pseudomonadota</taxon>
        <taxon>Alphaproteobacteria</taxon>
        <taxon>Sphingomonadales</taxon>
        <taxon>Sphingomonadaceae</taxon>
        <taxon>Sphingomonas</taxon>
    </lineage>
</organism>
<feature type="domain" description="Baseplate J-like central" evidence="1">
    <location>
        <begin position="143"/>
        <end position="214"/>
    </location>
</feature>
<evidence type="ECO:0000313" key="4">
    <source>
        <dbReference type="Proteomes" id="UP001160625"/>
    </source>
</evidence>
<dbReference type="PANTHER" id="PTHR35862:SF1">
    <property type="entry name" value="FELS-2 PROPHAGE PROTEIN"/>
    <property type="match status" value="1"/>
</dbReference>
<dbReference type="Proteomes" id="UP001160625">
    <property type="component" value="Unassembled WGS sequence"/>
</dbReference>
<reference evidence="3" key="1">
    <citation type="submission" date="2023-04" db="EMBL/GenBank/DDBJ databases">
        <title>Sphingomonas sp. MAHUQ-71 isolated from rice field.</title>
        <authorList>
            <person name="Huq M.A."/>
        </authorList>
    </citation>
    <scope>NUCLEOTIDE SEQUENCE</scope>
    <source>
        <strain evidence="3">MAHUQ-71</strain>
    </source>
</reference>
<dbReference type="InterPro" id="IPR014507">
    <property type="entry name" value="Baseplate_assembly_J_pred"/>
</dbReference>
<dbReference type="Pfam" id="PF26079">
    <property type="entry name" value="Baseplate_J_C"/>
    <property type="match status" value="1"/>
</dbReference>
<dbReference type="Pfam" id="PF26078">
    <property type="entry name" value="Baseplate_J_M"/>
    <property type="match status" value="1"/>
</dbReference>
<protein>
    <submittedName>
        <fullName evidence="3">Baseplate J/gp47 family protein</fullName>
    </submittedName>
</protein>
<dbReference type="PIRSF" id="PIRSF020481">
    <property type="entry name" value="BAP"/>
    <property type="match status" value="1"/>
</dbReference>
<name>A0ABT6N7Q4_9SPHN</name>
<dbReference type="EMBL" id="JARYGZ010000007">
    <property type="protein sequence ID" value="MDH7641157.1"/>
    <property type="molecule type" value="Genomic_DNA"/>
</dbReference>
<evidence type="ECO:0000259" key="1">
    <source>
        <dbReference type="Pfam" id="PF26078"/>
    </source>
</evidence>
<dbReference type="InterPro" id="IPR052726">
    <property type="entry name" value="Phage_Baseplate_Hub"/>
</dbReference>